<dbReference type="Pfam" id="PF04986">
    <property type="entry name" value="Y2_Tnp"/>
    <property type="match status" value="1"/>
</dbReference>
<dbReference type="GO" id="GO:0006313">
    <property type="term" value="P:DNA transposition"/>
    <property type="evidence" value="ECO:0007669"/>
    <property type="project" value="InterPro"/>
</dbReference>
<gene>
    <name evidence="2" type="ORF">HDF16_005234</name>
</gene>
<sequence length="286" mass="31806">MLHTWNQRLQHHPHVHCVIAAGGLAPDHASWISSRRTFFLPVEVLGRVFRGKFLAGLKAAFREGKLEFHGHLASLSEPCRFTAWLRVLFRHDWVVYSKQPFGGPEHALRYLGAYTHRVGISNSRLVSFADGKVSFRWRDSAHGTRKCVMSLPADEFLRRFLLHLVPRGFVRIRNFAFLANRQPAKLLPLCFRLLGSSADHARAENITDEAKLTAMLLKCSLCSGTMRIVGRLSSVQLLPRSPPQQEGAAACSLNSSLEPNPCDSMPAPSAPQVALACSESASTFLD</sequence>
<dbReference type="PANTHER" id="PTHR37023">
    <property type="entry name" value="TRANSPOSASE"/>
    <property type="match status" value="1"/>
</dbReference>
<comment type="caution">
    <text evidence="2">The sequence shown here is derived from an EMBL/GenBank/DDBJ whole genome shotgun (WGS) entry which is preliminary data.</text>
</comment>
<dbReference type="GO" id="GO:0004803">
    <property type="term" value="F:transposase activity"/>
    <property type="evidence" value="ECO:0007669"/>
    <property type="project" value="InterPro"/>
</dbReference>
<organism evidence="2 3">
    <name type="scientific">Granulicella aggregans</name>
    <dbReference type="NCBI Taxonomy" id="474949"/>
    <lineage>
        <taxon>Bacteria</taxon>
        <taxon>Pseudomonadati</taxon>
        <taxon>Acidobacteriota</taxon>
        <taxon>Terriglobia</taxon>
        <taxon>Terriglobales</taxon>
        <taxon>Acidobacteriaceae</taxon>
        <taxon>Granulicella</taxon>
    </lineage>
</organism>
<evidence type="ECO:0000259" key="1">
    <source>
        <dbReference type="Pfam" id="PF04986"/>
    </source>
</evidence>
<dbReference type="PANTHER" id="PTHR37023:SF1">
    <property type="entry name" value="ISSOD25 TRANSPOSASE TNPA_ISSOD25"/>
    <property type="match status" value="1"/>
</dbReference>
<dbReference type="InterPro" id="IPR007069">
    <property type="entry name" value="Transposase_32"/>
</dbReference>
<dbReference type="AlphaFoldDB" id="A0A7W8E5T8"/>
<evidence type="ECO:0000313" key="3">
    <source>
        <dbReference type="Proteomes" id="UP000540989"/>
    </source>
</evidence>
<dbReference type="EMBL" id="JACHIP010000014">
    <property type="protein sequence ID" value="MBB5060498.1"/>
    <property type="molecule type" value="Genomic_DNA"/>
</dbReference>
<accession>A0A7W8E5T8</accession>
<reference evidence="2 3" key="1">
    <citation type="submission" date="2020-08" db="EMBL/GenBank/DDBJ databases">
        <title>Genomic Encyclopedia of Type Strains, Phase IV (KMG-V): Genome sequencing to study the core and pangenomes of soil and plant-associated prokaryotes.</title>
        <authorList>
            <person name="Whitman W."/>
        </authorList>
    </citation>
    <scope>NUCLEOTIDE SEQUENCE [LARGE SCALE GENOMIC DNA]</scope>
    <source>
        <strain evidence="2 3">M8UP14</strain>
    </source>
</reference>
<evidence type="ECO:0000313" key="2">
    <source>
        <dbReference type="EMBL" id="MBB5060498.1"/>
    </source>
</evidence>
<proteinExistence type="predicted"/>
<feature type="domain" description="Transposase IS801/IS1294" evidence="1">
    <location>
        <begin position="1"/>
        <end position="181"/>
    </location>
</feature>
<dbReference type="Proteomes" id="UP000540989">
    <property type="component" value="Unassembled WGS sequence"/>
</dbReference>
<keyword evidence="3" id="KW-1185">Reference proteome</keyword>
<name>A0A7W8E5T8_9BACT</name>
<protein>
    <recommendedName>
        <fullName evidence="1">Transposase IS801/IS1294 domain-containing protein</fullName>
    </recommendedName>
</protein>
<dbReference type="GO" id="GO:0003677">
    <property type="term" value="F:DNA binding"/>
    <property type="evidence" value="ECO:0007669"/>
    <property type="project" value="InterPro"/>
</dbReference>